<reference evidence="3" key="1">
    <citation type="submission" date="2019-11" db="EMBL/GenBank/DDBJ databases">
        <authorList>
            <person name="Liu Y."/>
            <person name="Hou J."/>
            <person name="Li T.-Q."/>
            <person name="Guan C.-H."/>
            <person name="Wu X."/>
            <person name="Wu H.-Z."/>
            <person name="Ling F."/>
            <person name="Zhang R."/>
            <person name="Shi X.-G."/>
            <person name="Ren J.-P."/>
            <person name="Chen E.-F."/>
            <person name="Sun J.-M."/>
        </authorList>
    </citation>
    <scope>NUCLEOTIDE SEQUENCE</scope>
    <source>
        <strain evidence="3">Adult_tree_wgs_1</strain>
        <tissue evidence="3">Leaves</tissue>
    </source>
</reference>
<comment type="caution">
    <text evidence="3">The sequence shown here is derived from an EMBL/GenBank/DDBJ whole genome shotgun (WGS) entry which is preliminary data.</text>
</comment>
<name>A0A834GGR5_RHOSS</name>
<evidence type="ECO:0000256" key="1">
    <source>
        <dbReference type="SAM" id="MobiDB-lite"/>
    </source>
</evidence>
<dbReference type="InterPro" id="IPR029466">
    <property type="entry name" value="NAM-associated_C"/>
</dbReference>
<protein>
    <recommendedName>
        <fullName evidence="2">No apical meristem-associated C-terminal domain-containing protein</fullName>
    </recommendedName>
</protein>
<dbReference type="Pfam" id="PF14303">
    <property type="entry name" value="NAM-associated"/>
    <property type="match status" value="1"/>
</dbReference>
<evidence type="ECO:0000313" key="4">
    <source>
        <dbReference type="Proteomes" id="UP000626092"/>
    </source>
</evidence>
<evidence type="ECO:0000259" key="2">
    <source>
        <dbReference type="Pfam" id="PF14303"/>
    </source>
</evidence>
<feature type="region of interest" description="Disordered" evidence="1">
    <location>
        <begin position="168"/>
        <end position="190"/>
    </location>
</feature>
<dbReference type="PANTHER" id="PTHR45125:SF3">
    <property type="entry name" value="NO-APICAL-MERISTEM-ASSOCIATED CARBOXY-TERMINAL DOMAIN PROTEIN"/>
    <property type="match status" value="1"/>
</dbReference>
<gene>
    <name evidence="3" type="ORF">RHSIM_Rhsim09G0056800</name>
</gene>
<dbReference type="EMBL" id="WJXA01000009">
    <property type="protein sequence ID" value="KAF7132264.1"/>
    <property type="molecule type" value="Genomic_DNA"/>
</dbReference>
<dbReference type="PANTHER" id="PTHR45125">
    <property type="entry name" value="F21J9.4-RELATED"/>
    <property type="match status" value="1"/>
</dbReference>
<sequence length="272" mass="31165">MDEYEILEDSMSLEETHGVKIISQNSLVAVGSQKQSIRGKGFTMVEDEALCRAYLAISKEPIIGTNQIMVNLWERIRLCFSSQADVDCNRTTVSLMKRWWKIQKAVSKFCGFLAQVERRQRSRTREKDKMAEAKRMFSIDERNKSFMFESCWEILRHSCKWDEIITPSQKPAVQTTSSNPSPGTATSFDSELNLNQQPSREGVNRPSGIKAAFESRRKKVIDDVKFDQMAANQSQIINVLTGISSRGIEREQQKAADRQKKAEDRVHDCTTW</sequence>
<feature type="region of interest" description="Disordered" evidence="1">
    <location>
        <begin position="248"/>
        <end position="272"/>
    </location>
</feature>
<dbReference type="Proteomes" id="UP000626092">
    <property type="component" value="Unassembled WGS sequence"/>
</dbReference>
<dbReference type="OrthoDB" id="1751762at2759"/>
<organism evidence="3 4">
    <name type="scientific">Rhododendron simsii</name>
    <name type="common">Sims's rhododendron</name>
    <dbReference type="NCBI Taxonomy" id="118357"/>
    <lineage>
        <taxon>Eukaryota</taxon>
        <taxon>Viridiplantae</taxon>
        <taxon>Streptophyta</taxon>
        <taxon>Embryophyta</taxon>
        <taxon>Tracheophyta</taxon>
        <taxon>Spermatophyta</taxon>
        <taxon>Magnoliopsida</taxon>
        <taxon>eudicotyledons</taxon>
        <taxon>Gunneridae</taxon>
        <taxon>Pentapetalae</taxon>
        <taxon>asterids</taxon>
        <taxon>Ericales</taxon>
        <taxon>Ericaceae</taxon>
        <taxon>Ericoideae</taxon>
        <taxon>Rhodoreae</taxon>
        <taxon>Rhododendron</taxon>
    </lineage>
</organism>
<proteinExistence type="predicted"/>
<dbReference type="AlphaFoldDB" id="A0A834GGR5"/>
<accession>A0A834GGR5</accession>
<keyword evidence="4" id="KW-1185">Reference proteome</keyword>
<feature type="domain" description="No apical meristem-associated C-terminal" evidence="2">
    <location>
        <begin position="144"/>
        <end position="267"/>
    </location>
</feature>
<evidence type="ECO:0000313" key="3">
    <source>
        <dbReference type="EMBL" id="KAF7132264.1"/>
    </source>
</evidence>